<accession>A0AAF0UD63</accession>
<name>A0AAF0UD63_SOLVR</name>
<dbReference type="Pfam" id="PF03080">
    <property type="entry name" value="Neprosin"/>
    <property type="match status" value="1"/>
</dbReference>
<dbReference type="EMBL" id="CP133619">
    <property type="protein sequence ID" value="WMV43868.1"/>
    <property type="molecule type" value="Genomic_DNA"/>
</dbReference>
<evidence type="ECO:0000259" key="1">
    <source>
        <dbReference type="PROSITE" id="PS52045"/>
    </source>
</evidence>
<reference evidence="2" key="1">
    <citation type="submission" date="2023-08" db="EMBL/GenBank/DDBJ databases">
        <title>A de novo genome assembly of Solanum verrucosum Schlechtendal, a Mexican diploid species geographically isolated from the other diploid A-genome species in potato relatives.</title>
        <authorList>
            <person name="Hosaka K."/>
        </authorList>
    </citation>
    <scope>NUCLEOTIDE SEQUENCE</scope>
    <source>
        <tissue evidence="2">Young leaves</tissue>
    </source>
</reference>
<dbReference type="Proteomes" id="UP001234989">
    <property type="component" value="Chromosome 8"/>
</dbReference>
<dbReference type="PANTHER" id="PTHR31589:SF223">
    <property type="entry name" value="PROTEIN, PUTATIVE (DUF239)-RELATED"/>
    <property type="match status" value="1"/>
</dbReference>
<feature type="non-terminal residue" evidence="2">
    <location>
        <position position="1"/>
    </location>
</feature>
<sequence length="208" mass="23554">FQVDPTRYRDNKTRLFVHFQAGNKHCFNVLCPGFIIVNNVIPINMAFDKISTRGGKTWEFAMFIEQVHFLGNWWIIVDEDYDQIGFWPQKIFTKLTSFANNVEWGGVACSPSGVPKPPMGSSFFPVGNSVSDGYCRALKVLNNKGATINVNKTTIYVDDTNLYQVLDDPQVGIGKFKHCAFFGGPGESSTLNVMIFTFYVKKNMKYIF</sequence>
<proteinExistence type="predicted"/>
<protein>
    <recommendedName>
        <fullName evidence="1">Neprosin PEP catalytic domain-containing protein</fullName>
    </recommendedName>
</protein>
<organism evidence="2 3">
    <name type="scientific">Solanum verrucosum</name>
    <dbReference type="NCBI Taxonomy" id="315347"/>
    <lineage>
        <taxon>Eukaryota</taxon>
        <taxon>Viridiplantae</taxon>
        <taxon>Streptophyta</taxon>
        <taxon>Embryophyta</taxon>
        <taxon>Tracheophyta</taxon>
        <taxon>Spermatophyta</taxon>
        <taxon>Magnoliopsida</taxon>
        <taxon>eudicotyledons</taxon>
        <taxon>Gunneridae</taxon>
        <taxon>Pentapetalae</taxon>
        <taxon>asterids</taxon>
        <taxon>lamiids</taxon>
        <taxon>Solanales</taxon>
        <taxon>Solanaceae</taxon>
        <taxon>Solanoideae</taxon>
        <taxon>Solaneae</taxon>
        <taxon>Solanum</taxon>
    </lineage>
</organism>
<gene>
    <name evidence="2" type="ORF">MTR67_037253</name>
</gene>
<evidence type="ECO:0000313" key="2">
    <source>
        <dbReference type="EMBL" id="WMV43868.1"/>
    </source>
</evidence>
<keyword evidence="3" id="KW-1185">Reference proteome</keyword>
<dbReference type="InterPro" id="IPR053168">
    <property type="entry name" value="Glutamic_endopeptidase"/>
</dbReference>
<feature type="domain" description="Neprosin PEP catalytic" evidence="1">
    <location>
        <begin position="1"/>
        <end position="189"/>
    </location>
</feature>
<dbReference type="AlphaFoldDB" id="A0AAF0UD63"/>
<evidence type="ECO:0000313" key="3">
    <source>
        <dbReference type="Proteomes" id="UP001234989"/>
    </source>
</evidence>
<dbReference type="InterPro" id="IPR004314">
    <property type="entry name" value="Neprosin"/>
</dbReference>
<dbReference type="PANTHER" id="PTHR31589">
    <property type="entry name" value="PROTEIN, PUTATIVE (DUF239)-RELATED-RELATED"/>
    <property type="match status" value="1"/>
</dbReference>
<dbReference type="PROSITE" id="PS52045">
    <property type="entry name" value="NEPROSIN_PEP_CD"/>
    <property type="match status" value="1"/>
</dbReference>